<accession>A0AAW4XV54</accession>
<evidence type="ECO:0000313" key="2">
    <source>
        <dbReference type="EMBL" id="MCD2165414.1"/>
    </source>
</evidence>
<comment type="caution">
    <text evidence="2">The sequence shown here is derived from an EMBL/GenBank/DDBJ whole genome shotgun (WGS) entry which is preliminary data.</text>
</comment>
<keyword evidence="3" id="KW-1185">Reference proteome</keyword>
<dbReference type="AlphaFoldDB" id="A0AAW4XV54"/>
<sequence length="156" mass="17479">MIKVIDIRFLWALVGLSASVQACPVHVSVEPKNNDVLVVSIDNISSQDLGILYDFFPWSIFGFGINYSAKYRDAKTEIRPIYAFGHRSEIVVLKANSSLKQEVSLYKRFQNLRSDAGMADVAWSYRFAAPGIGTDVCAIFKGQFSIFETPTKRTSE</sequence>
<proteinExistence type="predicted"/>
<keyword evidence="1" id="KW-0732">Signal</keyword>
<reference evidence="2 3" key="1">
    <citation type="submission" date="2021-11" db="EMBL/GenBank/DDBJ databases">
        <title>Genome sequence.</title>
        <authorList>
            <person name="Sun Q."/>
        </authorList>
    </citation>
    <scope>NUCLEOTIDE SEQUENCE [LARGE SCALE GENOMIC DNA]</scope>
    <source>
        <strain evidence="2 3">KCTC 12005</strain>
    </source>
</reference>
<dbReference type="PROSITE" id="PS51257">
    <property type="entry name" value="PROKAR_LIPOPROTEIN"/>
    <property type="match status" value="1"/>
</dbReference>
<feature type="chain" id="PRO_5043823294" evidence="1">
    <location>
        <begin position="23"/>
        <end position="156"/>
    </location>
</feature>
<protein>
    <submittedName>
        <fullName evidence="2">Uncharacterized protein</fullName>
    </submittedName>
</protein>
<organism evidence="2 3">
    <name type="scientific">Comamonas koreensis</name>
    <dbReference type="NCBI Taxonomy" id="160825"/>
    <lineage>
        <taxon>Bacteria</taxon>
        <taxon>Pseudomonadati</taxon>
        <taxon>Pseudomonadota</taxon>
        <taxon>Betaproteobacteria</taxon>
        <taxon>Burkholderiales</taxon>
        <taxon>Comamonadaceae</taxon>
        <taxon>Comamonas</taxon>
    </lineage>
</organism>
<evidence type="ECO:0000313" key="3">
    <source>
        <dbReference type="Proteomes" id="UP001199260"/>
    </source>
</evidence>
<dbReference type="RefSeq" id="WP_230774078.1">
    <property type="nucleotide sequence ID" value="NZ_JAJNCT010000009.1"/>
</dbReference>
<dbReference type="Proteomes" id="UP001199260">
    <property type="component" value="Unassembled WGS sequence"/>
</dbReference>
<gene>
    <name evidence="2" type="ORF">LPW39_09730</name>
</gene>
<name>A0AAW4XV54_9BURK</name>
<dbReference type="EMBL" id="JAJNCT010000009">
    <property type="protein sequence ID" value="MCD2165414.1"/>
    <property type="molecule type" value="Genomic_DNA"/>
</dbReference>
<evidence type="ECO:0000256" key="1">
    <source>
        <dbReference type="SAM" id="SignalP"/>
    </source>
</evidence>
<feature type="signal peptide" evidence="1">
    <location>
        <begin position="1"/>
        <end position="22"/>
    </location>
</feature>